<protein>
    <submittedName>
        <fullName evidence="2">Uncharacterized protein</fullName>
    </submittedName>
</protein>
<keyword evidence="3" id="KW-1185">Reference proteome</keyword>
<name>A0A7X1F748_9SPHN</name>
<sequence>MILIMLSMAFATVAVLYAYWFGGMAERYGAKVIAAMYAMALAGRTQQVGVFHELDPVAFAEDLIGFAGFSLLGIYTKRVWPLWAAAFQLLSVGAHFVRMLELDVRPIVYAWMKSGPTWAVLVLLLIGTLGHRRRTSSRASGPFSPS</sequence>
<comment type="caution">
    <text evidence="2">The sequence shown here is derived from an EMBL/GenBank/DDBJ whole genome shotgun (WGS) entry which is preliminary data.</text>
</comment>
<dbReference type="Proteomes" id="UP000520156">
    <property type="component" value="Unassembled WGS sequence"/>
</dbReference>
<keyword evidence="1" id="KW-0812">Transmembrane</keyword>
<proteinExistence type="predicted"/>
<dbReference type="AlphaFoldDB" id="A0A7X1F748"/>
<feature type="transmembrane region" description="Helical" evidence="1">
    <location>
        <begin position="82"/>
        <end position="100"/>
    </location>
</feature>
<dbReference type="RefSeq" id="WP_185682706.1">
    <property type="nucleotide sequence ID" value="NZ_JACLAU010000006.1"/>
</dbReference>
<organism evidence="2 3">
    <name type="scientific">Novosphingobium aerophilum</name>
    <dbReference type="NCBI Taxonomy" id="2839843"/>
    <lineage>
        <taxon>Bacteria</taxon>
        <taxon>Pseudomonadati</taxon>
        <taxon>Pseudomonadota</taxon>
        <taxon>Alphaproteobacteria</taxon>
        <taxon>Sphingomonadales</taxon>
        <taxon>Sphingomonadaceae</taxon>
        <taxon>Novosphingobium</taxon>
    </lineage>
</organism>
<dbReference type="EMBL" id="JACLAU010000006">
    <property type="protein sequence ID" value="MBC2651284.1"/>
    <property type="molecule type" value="Genomic_DNA"/>
</dbReference>
<reference evidence="2 3" key="1">
    <citation type="submission" date="2020-08" db="EMBL/GenBank/DDBJ databases">
        <title>The genome sequence of Novosphingobium flavum 4Y4.</title>
        <authorList>
            <person name="Liu Y."/>
        </authorList>
    </citation>
    <scope>NUCLEOTIDE SEQUENCE [LARGE SCALE GENOMIC DNA]</scope>
    <source>
        <strain evidence="2 3">4Y4</strain>
    </source>
</reference>
<evidence type="ECO:0000313" key="2">
    <source>
        <dbReference type="EMBL" id="MBC2651284.1"/>
    </source>
</evidence>
<accession>A0A7X1F748</accession>
<evidence type="ECO:0000313" key="3">
    <source>
        <dbReference type="Proteomes" id="UP000520156"/>
    </source>
</evidence>
<feature type="transmembrane region" description="Helical" evidence="1">
    <location>
        <begin position="106"/>
        <end position="129"/>
    </location>
</feature>
<gene>
    <name evidence="2" type="ORF">H7F49_06180</name>
</gene>
<evidence type="ECO:0000256" key="1">
    <source>
        <dbReference type="SAM" id="Phobius"/>
    </source>
</evidence>
<keyword evidence="1" id="KW-0472">Membrane</keyword>
<keyword evidence="1" id="KW-1133">Transmembrane helix</keyword>